<organism evidence="2 3">
    <name type="scientific">Diaporthe helianthi</name>
    <dbReference type="NCBI Taxonomy" id="158607"/>
    <lineage>
        <taxon>Eukaryota</taxon>
        <taxon>Fungi</taxon>
        <taxon>Dikarya</taxon>
        <taxon>Ascomycota</taxon>
        <taxon>Pezizomycotina</taxon>
        <taxon>Sordariomycetes</taxon>
        <taxon>Sordariomycetidae</taxon>
        <taxon>Diaporthales</taxon>
        <taxon>Diaporthaceae</taxon>
        <taxon>Diaporthe</taxon>
    </lineage>
</organism>
<evidence type="ECO:0000313" key="2">
    <source>
        <dbReference type="EMBL" id="POS68593.1"/>
    </source>
</evidence>
<keyword evidence="1" id="KW-0175">Coiled coil</keyword>
<dbReference type="Proteomes" id="UP000094444">
    <property type="component" value="Unassembled WGS sequence"/>
</dbReference>
<gene>
    <name evidence="2" type="ORF">DHEL01_v213013</name>
</gene>
<dbReference type="OrthoDB" id="426882at2759"/>
<dbReference type="AlphaFoldDB" id="A0A2P5HEA8"/>
<evidence type="ECO:0000313" key="3">
    <source>
        <dbReference type="Proteomes" id="UP000094444"/>
    </source>
</evidence>
<accession>A0A2P5HEA8</accession>
<sequence>MKRRHAEVQAEVQRLRDSNAALRALFEALRSRESQEAGAILQRIREGNGVESILQSMSAGDILLHLNVCPELKSGPDIELLRT</sequence>
<proteinExistence type="predicted"/>
<evidence type="ECO:0000256" key="1">
    <source>
        <dbReference type="SAM" id="Coils"/>
    </source>
</evidence>
<reference evidence="2" key="1">
    <citation type="submission" date="2017-09" db="EMBL/GenBank/DDBJ databases">
        <title>Polyketide synthases of a Diaporthe helianthi virulent isolate.</title>
        <authorList>
            <person name="Baroncelli R."/>
        </authorList>
    </citation>
    <scope>NUCLEOTIDE SEQUENCE [LARGE SCALE GENOMIC DNA]</scope>
    <source>
        <strain evidence="2">7/96</strain>
    </source>
</reference>
<protein>
    <submittedName>
        <fullName evidence="2">Uncharacterized protein</fullName>
    </submittedName>
</protein>
<comment type="caution">
    <text evidence="2">The sequence shown here is derived from an EMBL/GenBank/DDBJ whole genome shotgun (WGS) entry which is preliminary data.</text>
</comment>
<keyword evidence="3" id="KW-1185">Reference proteome</keyword>
<dbReference type="InParanoid" id="A0A2P5HEA8"/>
<name>A0A2P5HEA8_DIAHE</name>
<dbReference type="EMBL" id="MAVT02003806">
    <property type="protein sequence ID" value="POS68593.1"/>
    <property type="molecule type" value="Genomic_DNA"/>
</dbReference>
<feature type="coiled-coil region" evidence="1">
    <location>
        <begin position="5"/>
        <end position="32"/>
    </location>
</feature>